<gene>
    <name evidence="1" type="ORF">EAI_00114</name>
</gene>
<reference evidence="1 2" key="1">
    <citation type="journal article" date="2010" name="Science">
        <title>Genomic comparison of the ants Camponotus floridanus and Harpegnathos saltator.</title>
        <authorList>
            <person name="Bonasio R."/>
            <person name="Zhang G."/>
            <person name="Ye C."/>
            <person name="Mutti N.S."/>
            <person name="Fang X."/>
            <person name="Qin N."/>
            <person name="Donahue G."/>
            <person name="Yang P."/>
            <person name="Li Q."/>
            <person name="Li C."/>
            <person name="Zhang P."/>
            <person name="Huang Z."/>
            <person name="Berger S.L."/>
            <person name="Reinberg D."/>
            <person name="Wang J."/>
            <person name="Liebig J."/>
        </authorList>
    </citation>
    <scope>NUCLEOTIDE SEQUENCE [LARGE SCALE GENOMIC DNA]</scope>
    <source>
        <strain evidence="1 2">R22 G/1</strain>
    </source>
</reference>
<dbReference type="Proteomes" id="UP000008237">
    <property type="component" value="Unassembled WGS sequence"/>
</dbReference>
<name>E2BKF4_HARSA</name>
<keyword evidence="2" id="KW-1185">Reference proteome</keyword>
<dbReference type="AlphaFoldDB" id="E2BKF4"/>
<feature type="non-terminal residue" evidence="1">
    <location>
        <position position="1"/>
    </location>
</feature>
<evidence type="ECO:0000313" key="2">
    <source>
        <dbReference type="Proteomes" id="UP000008237"/>
    </source>
</evidence>
<proteinExistence type="predicted"/>
<accession>E2BKF4</accession>
<organism evidence="2">
    <name type="scientific">Harpegnathos saltator</name>
    <name type="common">Jerdon's jumping ant</name>
    <dbReference type="NCBI Taxonomy" id="610380"/>
    <lineage>
        <taxon>Eukaryota</taxon>
        <taxon>Metazoa</taxon>
        <taxon>Ecdysozoa</taxon>
        <taxon>Arthropoda</taxon>
        <taxon>Hexapoda</taxon>
        <taxon>Insecta</taxon>
        <taxon>Pterygota</taxon>
        <taxon>Neoptera</taxon>
        <taxon>Endopterygota</taxon>
        <taxon>Hymenoptera</taxon>
        <taxon>Apocrita</taxon>
        <taxon>Aculeata</taxon>
        <taxon>Formicoidea</taxon>
        <taxon>Formicidae</taxon>
        <taxon>Ponerinae</taxon>
        <taxon>Ponerini</taxon>
        <taxon>Harpegnathos</taxon>
    </lineage>
</organism>
<feature type="non-terminal residue" evidence="1">
    <location>
        <position position="87"/>
    </location>
</feature>
<sequence length="87" mass="10196">YEELRNISNIQGIKQYPSYYQIRLAKKDCYRSKETITVSETYTSIKLQALLDITFSRLVEAHNINTHQNLKLISKWGFDGTTCQSLY</sequence>
<dbReference type="InParanoid" id="E2BKF4"/>
<protein>
    <submittedName>
        <fullName evidence="1">Uncharacterized protein</fullName>
    </submittedName>
</protein>
<evidence type="ECO:0000313" key="1">
    <source>
        <dbReference type="EMBL" id="EFN83826.1"/>
    </source>
</evidence>
<dbReference type="EMBL" id="GL448790">
    <property type="protein sequence ID" value="EFN83826.1"/>
    <property type="molecule type" value="Genomic_DNA"/>
</dbReference>